<dbReference type="Pfam" id="PF02653">
    <property type="entry name" value="BPD_transp_2"/>
    <property type="match status" value="1"/>
</dbReference>
<keyword evidence="3" id="KW-1003">Cell membrane</keyword>
<dbReference type="AlphaFoldDB" id="A0A949TKF1"/>
<feature type="transmembrane region" description="Helical" evidence="8">
    <location>
        <begin position="170"/>
        <end position="192"/>
    </location>
</feature>
<evidence type="ECO:0000256" key="5">
    <source>
        <dbReference type="ARBA" id="ARBA00022692"/>
    </source>
</evidence>
<keyword evidence="6 8" id="KW-1133">Transmembrane helix</keyword>
<feature type="transmembrane region" description="Helical" evidence="8">
    <location>
        <begin position="58"/>
        <end position="91"/>
    </location>
</feature>
<evidence type="ECO:0000256" key="4">
    <source>
        <dbReference type="ARBA" id="ARBA00022519"/>
    </source>
</evidence>
<evidence type="ECO:0000256" key="8">
    <source>
        <dbReference type="SAM" id="Phobius"/>
    </source>
</evidence>
<dbReference type="EMBL" id="JAEEGC010000061">
    <property type="protein sequence ID" value="MBV7273945.1"/>
    <property type="molecule type" value="Genomic_DNA"/>
</dbReference>
<gene>
    <name evidence="9" type="ORF">I6U48_13640</name>
</gene>
<keyword evidence="5 8" id="KW-0812">Transmembrane</keyword>
<comment type="caution">
    <text evidence="9">The sequence shown here is derived from an EMBL/GenBank/DDBJ whole genome shotgun (WGS) entry which is preliminary data.</text>
</comment>
<accession>A0A949TKF1</accession>
<protein>
    <submittedName>
        <fullName evidence="9">ABC transporter permease</fullName>
    </submittedName>
</protein>
<evidence type="ECO:0000313" key="10">
    <source>
        <dbReference type="Proteomes" id="UP000694308"/>
    </source>
</evidence>
<keyword evidence="4" id="KW-0997">Cell inner membrane</keyword>
<reference evidence="9" key="1">
    <citation type="submission" date="2020-12" db="EMBL/GenBank/DDBJ databases">
        <title>Clostridium thailandense sp. nov., a novel acetogenic bacterium isolated from peat land soil in Thailand.</title>
        <authorList>
            <person name="Chaikitkaew S."/>
            <person name="Birkeland N.K."/>
        </authorList>
    </citation>
    <scope>NUCLEOTIDE SEQUENCE</scope>
    <source>
        <strain evidence="9">PL3</strain>
    </source>
</reference>
<keyword evidence="7 8" id="KW-0472">Membrane</keyword>
<dbReference type="GO" id="GO:0022857">
    <property type="term" value="F:transmembrane transporter activity"/>
    <property type="evidence" value="ECO:0007669"/>
    <property type="project" value="InterPro"/>
</dbReference>
<dbReference type="Proteomes" id="UP000694308">
    <property type="component" value="Unassembled WGS sequence"/>
</dbReference>
<feature type="transmembrane region" description="Helical" evidence="8">
    <location>
        <begin position="97"/>
        <end position="124"/>
    </location>
</feature>
<comment type="subcellular location">
    <subcellularLocation>
        <location evidence="1">Cell membrane</location>
        <topology evidence="1">Multi-pass membrane protein</topology>
    </subcellularLocation>
</comment>
<feature type="transmembrane region" description="Helical" evidence="8">
    <location>
        <begin position="220"/>
        <end position="240"/>
    </location>
</feature>
<evidence type="ECO:0000256" key="2">
    <source>
        <dbReference type="ARBA" id="ARBA00022448"/>
    </source>
</evidence>
<evidence type="ECO:0000256" key="1">
    <source>
        <dbReference type="ARBA" id="ARBA00004651"/>
    </source>
</evidence>
<evidence type="ECO:0000256" key="7">
    <source>
        <dbReference type="ARBA" id="ARBA00023136"/>
    </source>
</evidence>
<feature type="transmembrane region" description="Helical" evidence="8">
    <location>
        <begin position="131"/>
        <end position="150"/>
    </location>
</feature>
<evidence type="ECO:0000256" key="3">
    <source>
        <dbReference type="ARBA" id="ARBA00022475"/>
    </source>
</evidence>
<proteinExistence type="predicted"/>
<organism evidence="9 10">
    <name type="scientific">Clostridium thailandense</name>
    <dbReference type="NCBI Taxonomy" id="2794346"/>
    <lineage>
        <taxon>Bacteria</taxon>
        <taxon>Bacillati</taxon>
        <taxon>Bacillota</taxon>
        <taxon>Clostridia</taxon>
        <taxon>Eubacteriales</taxon>
        <taxon>Clostridiaceae</taxon>
        <taxon>Clostridium</taxon>
    </lineage>
</organism>
<name>A0A949TKF1_9CLOT</name>
<feature type="transmembrane region" description="Helical" evidence="8">
    <location>
        <begin position="23"/>
        <end position="46"/>
    </location>
</feature>
<feature type="transmembrane region" description="Helical" evidence="8">
    <location>
        <begin position="277"/>
        <end position="299"/>
    </location>
</feature>
<dbReference type="PANTHER" id="PTHR32196">
    <property type="entry name" value="ABC TRANSPORTER PERMEASE PROTEIN YPHD-RELATED-RELATED"/>
    <property type="match status" value="1"/>
</dbReference>
<sequence length="322" mass="33519">MSEINKNILKTNNVSLNQLAKEYGIFIALIFLLIVCSIASSSFLTGTNMMNILRQISINGILAVGMTFVMIGGGFDLSVGSILSFAGVIVIGIQSAVSAPVAIIAALLIGILAGLLNGTIMAVINGDSGDAFMITFGMQSFLAALALLYTGGVTLRGSNSPIFNFIGKGFVGPIPMPVLIFIIIALICHFVLTKTRFGRGVFLLGGNYEASRLSGINVKVIKASTYVIAGTAAAIAAMVINARTMGASPIQGVGYEFDAITAVIIGGTSLSGGEGSVLKTCVGVLILGIISNILNLFGFSVYDQYIVKGIIILLAVWFDSKK</sequence>
<keyword evidence="10" id="KW-1185">Reference proteome</keyword>
<keyword evidence="2" id="KW-0813">Transport</keyword>
<dbReference type="PANTHER" id="PTHR32196:SF21">
    <property type="entry name" value="ABC TRANSPORTER PERMEASE PROTEIN YPHD-RELATED"/>
    <property type="match status" value="1"/>
</dbReference>
<dbReference type="RefSeq" id="WP_218321013.1">
    <property type="nucleotide sequence ID" value="NZ_JAEEGC010000061.1"/>
</dbReference>
<dbReference type="InterPro" id="IPR001851">
    <property type="entry name" value="ABC_transp_permease"/>
</dbReference>
<dbReference type="CDD" id="cd06579">
    <property type="entry name" value="TM_PBP1_transp_AraH_like"/>
    <property type="match status" value="1"/>
</dbReference>
<evidence type="ECO:0000313" key="9">
    <source>
        <dbReference type="EMBL" id="MBV7273945.1"/>
    </source>
</evidence>
<evidence type="ECO:0000256" key="6">
    <source>
        <dbReference type="ARBA" id="ARBA00022989"/>
    </source>
</evidence>
<dbReference type="GO" id="GO:0005886">
    <property type="term" value="C:plasma membrane"/>
    <property type="evidence" value="ECO:0007669"/>
    <property type="project" value="UniProtKB-SubCell"/>
</dbReference>